<keyword evidence="4" id="KW-0408">Iron</keyword>
<dbReference type="CDD" id="cd00454">
    <property type="entry name" value="TrHb1_N"/>
    <property type="match status" value="1"/>
</dbReference>
<dbReference type="RefSeq" id="WP_143871348.1">
    <property type="nucleotide sequence ID" value="NZ_CP041660.1"/>
</dbReference>
<comment type="caution">
    <text evidence="5">The sequence shown here is derived from an EMBL/GenBank/DDBJ whole genome shotgun (WGS) entry which is preliminary data.</text>
</comment>
<keyword evidence="6" id="KW-1185">Reference proteome</keyword>
<dbReference type="EMBL" id="JBELOE010000284">
    <property type="protein sequence ID" value="MER2494214.1"/>
    <property type="molecule type" value="Genomic_DNA"/>
</dbReference>
<evidence type="ECO:0000256" key="4">
    <source>
        <dbReference type="ARBA" id="ARBA00023004"/>
    </source>
</evidence>
<accession>A0ABV1RMN7</accession>
<keyword evidence="3" id="KW-0479">Metal-binding</keyword>
<organism evidence="5 6">
    <name type="scientific">Catenovulum sediminis</name>
    <dbReference type="NCBI Taxonomy" id="1740262"/>
    <lineage>
        <taxon>Bacteria</taxon>
        <taxon>Pseudomonadati</taxon>
        <taxon>Pseudomonadota</taxon>
        <taxon>Gammaproteobacteria</taxon>
        <taxon>Alteromonadales</taxon>
        <taxon>Alteromonadaceae</taxon>
        <taxon>Catenovulum</taxon>
    </lineage>
</organism>
<dbReference type="InterPro" id="IPR001486">
    <property type="entry name" value="Hemoglobin_trunc"/>
</dbReference>
<sequence>MKQVNLFALFVVCVLSGCATTQQSVYQQLGGQAKVAQIVDNFIYQIEFNAEIFEYFKDSNVQRFREKLNEHICVHTGGPCQYTGDSMEDVHTGMHITEAHFNLTVDLLINAMNDANVPHPLQNKVLAVFAPMRDEIYQR</sequence>
<gene>
    <name evidence="5" type="ORF">ABS311_20270</name>
</gene>
<evidence type="ECO:0000313" key="5">
    <source>
        <dbReference type="EMBL" id="MER2494214.1"/>
    </source>
</evidence>
<protein>
    <submittedName>
        <fullName evidence="5">Group 1 truncated hemoglobin</fullName>
    </submittedName>
</protein>
<keyword evidence="2" id="KW-0349">Heme</keyword>
<evidence type="ECO:0000256" key="1">
    <source>
        <dbReference type="ARBA" id="ARBA00022448"/>
    </source>
</evidence>
<dbReference type="PROSITE" id="PS51257">
    <property type="entry name" value="PROKAR_LIPOPROTEIN"/>
    <property type="match status" value="1"/>
</dbReference>
<dbReference type="SUPFAM" id="SSF46458">
    <property type="entry name" value="Globin-like"/>
    <property type="match status" value="1"/>
</dbReference>
<dbReference type="InterPro" id="IPR012292">
    <property type="entry name" value="Globin/Proto"/>
</dbReference>
<dbReference type="Proteomes" id="UP001467690">
    <property type="component" value="Unassembled WGS sequence"/>
</dbReference>
<evidence type="ECO:0000256" key="3">
    <source>
        <dbReference type="ARBA" id="ARBA00022723"/>
    </source>
</evidence>
<reference evidence="5 6" key="1">
    <citation type="submission" date="2024-06" db="EMBL/GenBank/DDBJ databases">
        <authorList>
            <person name="Chen R.Y."/>
        </authorList>
    </citation>
    <scope>NUCLEOTIDE SEQUENCE [LARGE SCALE GENOMIC DNA]</scope>
    <source>
        <strain evidence="5 6">D2</strain>
    </source>
</reference>
<evidence type="ECO:0000256" key="2">
    <source>
        <dbReference type="ARBA" id="ARBA00022617"/>
    </source>
</evidence>
<dbReference type="Gene3D" id="1.10.490.10">
    <property type="entry name" value="Globins"/>
    <property type="match status" value="1"/>
</dbReference>
<dbReference type="InterPro" id="IPR009050">
    <property type="entry name" value="Globin-like_sf"/>
</dbReference>
<dbReference type="Pfam" id="PF01152">
    <property type="entry name" value="Bac_globin"/>
    <property type="match status" value="1"/>
</dbReference>
<keyword evidence="1" id="KW-0813">Transport</keyword>
<name>A0ABV1RMN7_9ALTE</name>
<evidence type="ECO:0000313" key="6">
    <source>
        <dbReference type="Proteomes" id="UP001467690"/>
    </source>
</evidence>
<proteinExistence type="predicted"/>